<dbReference type="AlphaFoldDB" id="A0A0F8W1Y9"/>
<dbReference type="EMBL" id="LAZR01067875">
    <property type="protein sequence ID" value="KKK50727.1"/>
    <property type="molecule type" value="Genomic_DNA"/>
</dbReference>
<reference evidence="1" key="1">
    <citation type="journal article" date="2015" name="Nature">
        <title>Complex archaea that bridge the gap between prokaryotes and eukaryotes.</title>
        <authorList>
            <person name="Spang A."/>
            <person name="Saw J.H."/>
            <person name="Jorgensen S.L."/>
            <person name="Zaremba-Niedzwiedzka K."/>
            <person name="Martijn J."/>
            <person name="Lind A.E."/>
            <person name="van Eijk R."/>
            <person name="Schleper C."/>
            <person name="Guy L."/>
            <person name="Ettema T.J."/>
        </authorList>
    </citation>
    <scope>NUCLEOTIDE SEQUENCE</scope>
</reference>
<evidence type="ECO:0000313" key="1">
    <source>
        <dbReference type="EMBL" id="KKK50727.1"/>
    </source>
</evidence>
<gene>
    <name evidence="1" type="ORF">LCGC14_3122120</name>
</gene>
<name>A0A0F8W1Y9_9ZZZZ</name>
<proteinExistence type="predicted"/>
<sequence>MAQNNERTIQVAVVIKKEDGYGSVARGYCTKQEIKNLSRKDFLDRIVAPSVSLALSEFKKKHL</sequence>
<protein>
    <submittedName>
        <fullName evidence="1">Uncharacterized protein</fullName>
    </submittedName>
</protein>
<organism evidence="1">
    <name type="scientific">marine sediment metagenome</name>
    <dbReference type="NCBI Taxonomy" id="412755"/>
    <lineage>
        <taxon>unclassified sequences</taxon>
        <taxon>metagenomes</taxon>
        <taxon>ecological metagenomes</taxon>
    </lineage>
</organism>
<comment type="caution">
    <text evidence="1">The sequence shown here is derived from an EMBL/GenBank/DDBJ whole genome shotgun (WGS) entry which is preliminary data.</text>
</comment>
<accession>A0A0F8W1Y9</accession>